<dbReference type="GO" id="GO:0005198">
    <property type="term" value="F:structural molecule activity"/>
    <property type="evidence" value="ECO:0007669"/>
    <property type="project" value="TreeGrafter"/>
</dbReference>
<gene>
    <name evidence="1" type="ORF">APLA_LOCUS4360</name>
</gene>
<dbReference type="GO" id="GO:0016020">
    <property type="term" value="C:membrane"/>
    <property type="evidence" value="ECO:0007669"/>
    <property type="project" value="TreeGrafter"/>
</dbReference>
<evidence type="ECO:0000313" key="2">
    <source>
        <dbReference type="Proteomes" id="UP000494256"/>
    </source>
</evidence>
<dbReference type="GO" id="GO:0045104">
    <property type="term" value="P:intermediate filament cytoskeleton organization"/>
    <property type="evidence" value="ECO:0007669"/>
    <property type="project" value="InterPro"/>
</dbReference>
<dbReference type="Gene3D" id="1.20.58.60">
    <property type="match status" value="2"/>
</dbReference>
<dbReference type="GO" id="GO:0005737">
    <property type="term" value="C:cytoplasm"/>
    <property type="evidence" value="ECO:0007669"/>
    <property type="project" value="TreeGrafter"/>
</dbReference>
<proteinExistence type="predicted"/>
<comment type="caution">
    <text evidence="1">The sequence shown here is derived from an EMBL/GenBank/DDBJ whole genome shotgun (WGS) entry which is preliminary data.</text>
</comment>
<dbReference type="PANTHER" id="PTHR23169:SF23">
    <property type="entry name" value="SHORT STOP, ISOFORM H"/>
    <property type="match status" value="1"/>
</dbReference>
<reference evidence="1 2" key="1">
    <citation type="submission" date="2020-04" db="EMBL/GenBank/DDBJ databases">
        <authorList>
            <person name="Wallbank WR R."/>
            <person name="Pardo Diaz C."/>
            <person name="Kozak K."/>
            <person name="Martin S."/>
            <person name="Jiggins C."/>
            <person name="Moest M."/>
            <person name="Warren A I."/>
            <person name="Byers J.R.P. K."/>
            <person name="Montejo-Kovacevich G."/>
            <person name="Yen C E."/>
        </authorList>
    </citation>
    <scope>NUCLEOTIDE SEQUENCE [LARGE SCALE GENOMIC DNA]</scope>
</reference>
<evidence type="ECO:0000313" key="1">
    <source>
        <dbReference type="EMBL" id="CAB3229871.1"/>
    </source>
</evidence>
<dbReference type="GO" id="GO:0030056">
    <property type="term" value="C:hemidesmosome"/>
    <property type="evidence" value="ECO:0007669"/>
    <property type="project" value="TreeGrafter"/>
</dbReference>
<dbReference type="SUPFAM" id="SSF46966">
    <property type="entry name" value="Spectrin repeat"/>
    <property type="match status" value="3"/>
</dbReference>
<accession>A0A8S0ZBE6</accession>
<dbReference type="Proteomes" id="UP000494256">
    <property type="component" value="Unassembled WGS sequence"/>
</dbReference>
<protein>
    <submittedName>
        <fullName evidence="1">Uncharacterized protein</fullName>
    </submittedName>
</protein>
<dbReference type="InterPro" id="IPR043197">
    <property type="entry name" value="Plakin"/>
</dbReference>
<organism evidence="1 2">
    <name type="scientific">Arctia plantaginis</name>
    <name type="common">Wood tiger moth</name>
    <name type="synonym">Phalaena plantaginis</name>
    <dbReference type="NCBI Taxonomy" id="874455"/>
    <lineage>
        <taxon>Eukaryota</taxon>
        <taxon>Metazoa</taxon>
        <taxon>Ecdysozoa</taxon>
        <taxon>Arthropoda</taxon>
        <taxon>Hexapoda</taxon>
        <taxon>Insecta</taxon>
        <taxon>Pterygota</taxon>
        <taxon>Neoptera</taxon>
        <taxon>Endopterygota</taxon>
        <taxon>Lepidoptera</taxon>
        <taxon>Glossata</taxon>
        <taxon>Ditrysia</taxon>
        <taxon>Noctuoidea</taxon>
        <taxon>Erebidae</taxon>
        <taxon>Arctiinae</taxon>
        <taxon>Arctia</taxon>
    </lineage>
</organism>
<dbReference type="EMBL" id="CADEBD010000286">
    <property type="protein sequence ID" value="CAB3229871.1"/>
    <property type="molecule type" value="Genomic_DNA"/>
</dbReference>
<dbReference type="GO" id="GO:0042060">
    <property type="term" value="P:wound healing"/>
    <property type="evidence" value="ECO:0007669"/>
    <property type="project" value="TreeGrafter"/>
</dbReference>
<dbReference type="GO" id="GO:0005882">
    <property type="term" value="C:intermediate filament"/>
    <property type="evidence" value="ECO:0007669"/>
    <property type="project" value="TreeGrafter"/>
</dbReference>
<name>A0A8S0ZBE6_ARCPL</name>
<dbReference type="AlphaFoldDB" id="A0A8S0ZBE6"/>
<dbReference type="PANTHER" id="PTHR23169">
    <property type="entry name" value="ENVOPLAKIN"/>
    <property type="match status" value="1"/>
</dbReference>
<sequence length="417" mass="48339">MNALNIFLYTNGKLPLQHEDSKNAARIFTEQSSHLLERLETLERQLHERIASHIPRDLDSLEHLVLQHKDWETSVHACTHDVEEVQNTFRGIALKTPAMKKSLDKVMSKWNDMQSKSQLFVERLKFVEIVVNCMEENHQTISEFEIKFAQFNDLPNDVDLLKDVHEDLLRMQVVVSKQQIQIDQMNDDAENCRRLVEASRAALPHSSLPRSGKHIDLERLDKEVTQLNTRWNNVCSQLAERLRSCEAAYQLLRNYNAGLEKEAEWIDDAYSKLQAQPPIEIRPKEQFEPTRNLLTSVVERTPKIEKVNVDGGRYIREAKIYSSRCQRYAEWLCEEVHPSLDMRHLRRQADMELAERLRARGIAVDPEQVPAGSDAVARELDELNAKYQRLMDMLYERLRRIAAANPGDIVTLVSGSI</sequence>
<dbReference type="GO" id="GO:0031122">
    <property type="term" value="P:cytoplasmic microtubule organization"/>
    <property type="evidence" value="ECO:0007669"/>
    <property type="project" value="TreeGrafter"/>
</dbReference>
<dbReference type="OrthoDB" id="277439at2759"/>